<evidence type="ECO:0000313" key="4">
    <source>
        <dbReference type="EMBL" id="EKX31471.1"/>
    </source>
</evidence>
<dbReference type="OrthoDB" id="27563at2759"/>
<protein>
    <submittedName>
        <fullName evidence="4 5">Uncharacterized protein</fullName>
    </submittedName>
</protein>
<dbReference type="PANTHER" id="PTHR13129:SF4">
    <property type="entry name" value="DDB1- AND CUL4-ASSOCIATED FACTOR 1"/>
    <property type="match status" value="1"/>
</dbReference>
<comment type="subcellular location">
    <subcellularLocation>
        <location evidence="1">Nucleus</location>
    </subcellularLocation>
</comment>
<evidence type="ECO:0000256" key="2">
    <source>
        <dbReference type="ARBA" id="ARBA00023242"/>
    </source>
</evidence>
<feature type="region of interest" description="Disordered" evidence="3">
    <location>
        <begin position="382"/>
        <end position="405"/>
    </location>
</feature>
<dbReference type="GO" id="GO:0080008">
    <property type="term" value="C:Cul4-RING E3 ubiquitin ligase complex"/>
    <property type="evidence" value="ECO:0007669"/>
    <property type="project" value="TreeGrafter"/>
</dbReference>
<evidence type="ECO:0000313" key="5">
    <source>
        <dbReference type="EnsemblProtists" id="EKX31471"/>
    </source>
</evidence>
<dbReference type="AlphaFoldDB" id="L1I5F6"/>
<dbReference type="PaxDb" id="55529-EKX31471"/>
<dbReference type="InterPro" id="IPR033270">
    <property type="entry name" value="VPRBP/DCAF1"/>
</dbReference>
<dbReference type="Proteomes" id="UP000011087">
    <property type="component" value="Unassembled WGS sequence"/>
</dbReference>
<dbReference type="EMBL" id="JH993276">
    <property type="protein sequence ID" value="EKX31471.1"/>
    <property type="molecule type" value="Genomic_DNA"/>
</dbReference>
<keyword evidence="2" id="KW-0539">Nucleus</keyword>
<sequence length="700" mass="77953">MEGSQEDADMEENVVARTKAAALFEQEELVFRASNPDIFAREREQFPVMEMLAIIVQNESMLRQINESGCLAILTMLAALCSQPLNNVETLFCKQQRQAAPGLSCLPSLQQSLFMELLTQDSMEEKLSQWVASEELPMCSYGAGLLSLALLDDQEYQCADEIVRKGLVPNMFKRLSGEAEREAGVCQDNALGTAIRLMERSDKILCHETLRMLAALLFHRKFALVFVEHDGLQRLLELPEMSYYAGSTALCLLNLVHFRGVIDKLCAHPRPTSKQLVQFLLQLVEYRDEVATSNVLQSFAKVLAYEHAFLKPFDELGGPLESCRCLMNVVRICLENTGEGRQRVKGGGKSVAKWCGLALRNFVRAHLLVAAEHLERVEADGDAAAREAKPSNKANHALRPNKAVSPDDEEQVAKACILLERRTRIQEGRWSEDRRRRRRRRGRFVDPADWAAAVQEVAGNGGLELLLQLLQFAAQTRLCELAAYILQTMQITCLLPMIRMDLMETSLDSEDGDVMSSALHAICTCVGCSAPPFTGRALHQHVHSMDGNRALTTWGSLHWDSNGPNATCRRVWKSLQDCDGIRVLSALLRGNSEYTSHDRIRALACRALTGLSYEPRIQQILQESQLALALSELLKQSASYLISCITGRAQHTVLDVAGDSALRKIEKAATVEQATISYDNRELLRLVQAHLVSSGLHKAA</sequence>
<dbReference type="SUPFAM" id="SSF48371">
    <property type="entry name" value="ARM repeat"/>
    <property type="match status" value="1"/>
</dbReference>
<evidence type="ECO:0000256" key="3">
    <source>
        <dbReference type="SAM" id="MobiDB-lite"/>
    </source>
</evidence>
<dbReference type="PANTHER" id="PTHR13129">
    <property type="entry name" value="VPRBP PROTEIN-RELATED"/>
    <property type="match status" value="1"/>
</dbReference>
<dbReference type="STRING" id="905079.L1I5F6"/>
<proteinExistence type="predicted"/>
<reference evidence="6" key="2">
    <citation type="submission" date="2012-11" db="EMBL/GenBank/DDBJ databases">
        <authorList>
            <person name="Kuo A."/>
            <person name="Curtis B.A."/>
            <person name="Tanifuji G."/>
            <person name="Burki F."/>
            <person name="Gruber A."/>
            <person name="Irimia M."/>
            <person name="Maruyama S."/>
            <person name="Arias M.C."/>
            <person name="Ball S.G."/>
            <person name="Gile G.H."/>
            <person name="Hirakawa Y."/>
            <person name="Hopkins J.F."/>
            <person name="Rensing S.A."/>
            <person name="Schmutz J."/>
            <person name="Symeonidi A."/>
            <person name="Elias M."/>
            <person name="Eveleigh R.J."/>
            <person name="Herman E.K."/>
            <person name="Klute M.J."/>
            <person name="Nakayama T."/>
            <person name="Obornik M."/>
            <person name="Reyes-Prieto A."/>
            <person name="Armbrust E.V."/>
            <person name="Aves S.J."/>
            <person name="Beiko R.G."/>
            <person name="Coutinho P."/>
            <person name="Dacks J.B."/>
            <person name="Durnford D.G."/>
            <person name="Fast N.M."/>
            <person name="Green B.R."/>
            <person name="Grisdale C."/>
            <person name="Hempe F."/>
            <person name="Henrissat B."/>
            <person name="Hoppner M.P."/>
            <person name="Ishida K.-I."/>
            <person name="Kim E."/>
            <person name="Koreny L."/>
            <person name="Kroth P.G."/>
            <person name="Liu Y."/>
            <person name="Malik S.-B."/>
            <person name="Maier U.G."/>
            <person name="McRose D."/>
            <person name="Mock T."/>
            <person name="Neilson J.A."/>
            <person name="Onodera N.T."/>
            <person name="Poole A.M."/>
            <person name="Pritham E.J."/>
            <person name="Richards T.A."/>
            <person name="Rocap G."/>
            <person name="Roy S.W."/>
            <person name="Sarai C."/>
            <person name="Schaack S."/>
            <person name="Shirato S."/>
            <person name="Slamovits C.H."/>
            <person name="Spencer D.F."/>
            <person name="Suzuki S."/>
            <person name="Worden A.Z."/>
            <person name="Zauner S."/>
            <person name="Barry K."/>
            <person name="Bell C."/>
            <person name="Bharti A.K."/>
            <person name="Crow J.A."/>
            <person name="Grimwood J."/>
            <person name="Kramer R."/>
            <person name="Lindquist E."/>
            <person name="Lucas S."/>
            <person name="Salamov A."/>
            <person name="McFadden G.I."/>
            <person name="Lane C.E."/>
            <person name="Keeling P.J."/>
            <person name="Gray M.W."/>
            <person name="Grigoriev I.V."/>
            <person name="Archibald J.M."/>
        </authorList>
    </citation>
    <scope>NUCLEOTIDE SEQUENCE</scope>
    <source>
        <strain evidence="6">CCMP2712</strain>
    </source>
</reference>
<dbReference type="GO" id="GO:0005634">
    <property type="term" value="C:nucleus"/>
    <property type="evidence" value="ECO:0007669"/>
    <property type="project" value="UniProtKB-SubCell"/>
</dbReference>
<reference evidence="5" key="3">
    <citation type="submission" date="2015-06" db="UniProtKB">
        <authorList>
            <consortium name="EnsemblProtists"/>
        </authorList>
    </citation>
    <scope>IDENTIFICATION</scope>
</reference>
<name>L1I5F6_GUITC</name>
<dbReference type="GO" id="GO:0016567">
    <property type="term" value="P:protein ubiquitination"/>
    <property type="evidence" value="ECO:0007669"/>
    <property type="project" value="InterPro"/>
</dbReference>
<dbReference type="EnsemblProtists" id="EKX31471">
    <property type="protein sequence ID" value="EKX31471"/>
    <property type="gene ID" value="GUITHDRAFT_149286"/>
</dbReference>
<dbReference type="HOGENOM" id="CLU_394141_0_0_1"/>
<dbReference type="KEGG" id="gtt:GUITHDRAFT_149286"/>
<organism evidence="4">
    <name type="scientific">Guillardia theta (strain CCMP2712)</name>
    <name type="common">Cryptophyte</name>
    <dbReference type="NCBI Taxonomy" id="905079"/>
    <lineage>
        <taxon>Eukaryota</taxon>
        <taxon>Cryptophyceae</taxon>
        <taxon>Pyrenomonadales</taxon>
        <taxon>Geminigeraceae</taxon>
        <taxon>Guillardia</taxon>
    </lineage>
</organism>
<dbReference type="RefSeq" id="XP_005818451.1">
    <property type="nucleotide sequence ID" value="XM_005818394.1"/>
</dbReference>
<dbReference type="GeneID" id="17288185"/>
<reference evidence="4 6" key="1">
    <citation type="journal article" date="2012" name="Nature">
        <title>Algal genomes reveal evolutionary mosaicism and the fate of nucleomorphs.</title>
        <authorList>
            <consortium name="DOE Joint Genome Institute"/>
            <person name="Curtis B.A."/>
            <person name="Tanifuji G."/>
            <person name="Burki F."/>
            <person name="Gruber A."/>
            <person name="Irimia M."/>
            <person name="Maruyama S."/>
            <person name="Arias M.C."/>
            <person name="Ball S.G."/>
            <person name="Gile G.H."/>
            <person name="Hirakawa Y."/>
            <person name="Hopkins J.F."/>
            <person name="Kuo A."/>
            <person name="Rensing S.A."/>
            <person name="Schmutz J."/>
            <person name="Symeonidi A."/>
            <person name="Elias M."/>
            <person name="Eveleigh R.J."/>
            <person name="Herman E.K."/>
            <person name="Klute M.J."/>
            <person name="Nakayama T."/>
            <person name="Obornik M."/>
            <person name="Reyes-Prieto A."/>
            <person name="Armbrust E.V."/>
            <person name="Aves S.J."/>
            <person name="Beiko R.G."/>
            <person name="Coutinho P."/>
            <person name="Dacks J.B."/>
            <person name="Durnford D.G."/>
            <person name="Fast N.M."/>
            <person name="Green B.R."/>
            <person name="Grisdale C.J."/>
            <person name="Hempel F."/>
            <person name="Henrissat B."/>
            <person name="Hoppner M.P."/>
            <person name="Ishida K."/>
            <person name="Kim E."/>
            <person name="Koreny L."/>
            <person name="Kroth P.G."/>
            <person name="Liu Y."/>
            <person name="Malik S.B."/>
            <person name="Maier U.G."/>
            <person name="McRose D."/>
            <person name="Mock T."/>
            <person name="Neilson J.A."/>
            <person name="Onodera N.T."/>
            <person name="Poole A.M."/>
            <person name="Pritham E.J."/>
            <person name="Richards T.A."/>
            <person name="Rocap G."/>
            <person name="Roy S.W."/>
            <person name="Sarai C."/>
            <person name="Schaack S."/>
            <person name="Shirato S."/>
            <person name="Slamovits C.H."/>
            <person name="Spencer D.F."/>
            <person name="Suzuki S."/>
            <person name="Worden A.Z."/>
            <person name="Zauner S."/>
            <person name="Barry K."/>
            <person name="Bell C."/>
            <person name="Bharti A.K."/>
            <person name="Crow J.A."/>
            <person name="Grimwood J."/>
            <person name="Kramer R."/>
            <person name="Lindquist E."/>
            <person name="Lucas S."/>
            <person name="Salamov A."/>
            <person name="McFadden G.I."/>
            <person name="Lane C.E."/>
            <person name="Keeling P.J."/>
            <person name="Gray M.W."/>
            <person name="Grigoriev I.V."/>
            <person name="Archibald J.M."/>
        </authorList>
    </citation>
    <scope>NUCLEOTIDE SEQUENCE</scope>
    <source>
        <strain evidence="4 6">CCMP2712</strain>
    </source>
</reference>
<evidence type="ECO:0000256" key="1">
    <source>
        <dbReference type="ARBA" id="ARBA00004123"/>
    </source>
</evidence>
<feature type="non-terminal residue" evidence="4">
    <location>
        <position position="700"/>
    </location>
</feature>
<gene>
    <name evidence="4" type="ORF">GUITHDRAFT_149286</name>
</gene>
<dbReference type="OMA" id="RICAMPR"/>
<evidence type="ECO:0000313" key="6">
    <source>
        <dbReference type="Proteomes" id="UP000011087"/>
    </source>
</evidence>
<dbReference type="eggNOG" id="KOG1832">
    <property type="taxonomic scope" value="Eukaryota"/>
</dbReference>
<dbReference type="InterPro" id="IPR016024">
    <property type="entry name" value="ARM-type_fold"/>
</dbReference>
<keyword evidence="6" id="KW-1185">Reference proteome</keyword>
<accession>L1I5F6</accession>